<gene>
    <name evidence="2" type="ORF">MA16_Dca011440</name>
</gene>
<reference evidence="2 3" key="1">
    <citation type="journal article" date="2016" name="Sci. Rep.">
        <title>The Dendrobium catenatum Lindl. genome sequence provides insights into polysaccharide synthase, floral development and adaptive evolution.</title>
        <authorList>
            <person name="Zhang G.Q."/>
            <person name="Xu Q."/>
            <person name="Bian C."/>
            <person name="Tsai W.C."/>
            <person name="Yeh C.M."/>
            <person name="Liu K.W."/>
            <person name="Yoshida K."/>
            <person name="Zhang L.S."/>
            <person name="Chang S.B."/>
            <person name="Chen F."/>
            <person name="Shi Y."/>
            <person name="Su Y.Y."/>
            <person name="Zhang Y.Q."/>
            <person name="Chen L.J."/>
            <person name="Yin Y."/>
            <person name="Lin M."/>
            <person name="Huang H."/>
            <person name="Deng H."/>
            <person name="Wang Z.W."/>
            <person name="Zhu S.L."/>
            <person name="Zhao X."/>
            <person name="Deng C."/>
            <person name="Niu S.C."/>
            <person name="Huang J."/>
            <person name="Wang M."/>
            <person name="Liu G.H."/>
            <person name="Yang H.J."/>
            <person name="Xiao X.J."/>
            <person name="Hsiao Y.Y."/>
            <person name="Wu W.L."/>
            <person name="Chen Y.Y."/>
            <person name="Mitsuda N."/>
            <person name="Ohme-Takagi M."/>
            <person name="Luo Y.B."/>
            <person name="Van de Peer Y."/>
            <person name="Liu Z.J."/>
        </authorList>
    </citation>
    <scope>NUCLEOTIDE SEQUENCE [LARGE SCALE GENOMIC DNA]</scope>
    <source>
        <tissue evidence="2">The whole plant</tissue>
    </source>
</reference>
<protein>
    <submittedName>
        <fullName evidence="2">Uncharacterized protein</fullName>
    </submittedName>
</protein>
<organism evidence="2 3">
    <name type="scientific">Dendrobium catenatum</name>
    <dbReference type="NCBI Taxonomy" id="906689"/>
    <lineage>
        <taxon>Eukaryota</taxon>
        <taxon>Viridiplantae</taxon>
        <taxon>Streptophyta</taxon>
        <taxon>Embryophyta</taxon>
        <taxon>Tracheophyta</taxon>
        <taxon>Spermatophyta</taxon>
        <taxon>Magnoliopsida</taxon>
        <taxon>Liliopsida</taxon>
        <taxon>Asparagales</taxon>
        <taxon>Orchidaceae</taxon>
        <taxon>Epidendroideae</taxon>
        <taxon>Malaxideae</taxon>
        <taxon>Dendrobiinae</taxon>
        <taxon>Dendrobium</taxon>
    </lineage>
</organism>
<name>A0A2I0WK92_9ASPA</name>
<accession>A0A2I0WK92</accession>
<evidence type="ECO:0000313" key="3">
    <source>
        <dbReference type="Proteomes" id="UP000233837"/>
    </source>
</evidence>
<dbReference type="Proteomes" id="UP000233837">
    <property type="component" value="Unassembled WGS sequence"/>
</dbReference>
<evidence type="ECO:0000256" key="1">
    <source>
        <dbReference type="SAM" id="MobiDB-lite"/>
    </source>
</evidence>
<sequence length="202" mass="21935">MPSAAGVQPDNRQTTTRLLGAAELLHGSPPPDFHPAAVRRLISVRPSSDHHPDADCCWTSSQDQPLLVLYRATNYDSSDLPHQTTIFLTQSPADYDPSDLRCLLLSFQPPSPDNDFSDPNLLPSTVLPTSISSNSLFEPLSSADYGPSDLRRLLRSFQPPTLDNSLSNPDLLPTTILPTSSTDNYLSDPCLLPTTILPTSVA</sequence>
<proteinExistence type="predicted"/>
<keyword evidence="3" id="KW-1185">Reference proteome</keyword>
<feature type="region of interest" description="Disordered" evidence="1">
    <location>
        <begin position="1"/>
        <end position="30"/>
    </location>
</feature>
<dbReference type="EMBL" id="KZ502561">
    <property type="protein sequence ID" value="PKU76072.1"/>
    <property type="molecule type" value="Genomic_DNA"/>
</dbReference>
<dbReference type="AlphaFoldDB" id="A0A2I0WK92"/>
<reference evidence="2 3" key="2">
    <citation type="journal article" date="2017" name="Nature">
        <title>The Apostasia genome and the evolution of orchids.</title>
        <authorList>
            <person name="Zhang G.Q."/>
            <person name="Liu K.W."/>
            <person name="Li Z."/>
            <person name="Lohaus R."/>
            <person name="Hsiao Y.Y."/>
            <person name="Niu S.C."/>
            <person name="Wang J.Y."/>
            <person name="Lin Y.C."/>
            <person name="Xu Q."/>
            <person name="Chen L.J."/>
            <person name="Yoshida K."/>
            <person name="Fujiwara S."/>
            <person name="Wang Z.W."/>
            <person name="Zhang Y.Q."/>
            <person name="Mitsuda N."/>
            <person name="Wang M."/>
            <person name="Liu G.H."/>
            <person name="Pecoraro L."/>
            <person name="Huang H.X."/>
            <person name="Xiao X.J."/>
            <person name="Lin M."/>
            <person name="Wu X.Y."/>
            <person name="Wu W.L."/>
            <person name="Chen Y.Y."/>
            <person name="Chang S.B."/>
            <person name="Sakamoto S."/>
            <person name="Ohme-Takagi M."/>
            <person name="Yagi M."/>
            <person name="Zeng S.J."/>
            <person name="Shen C.Y."/>
            <person name="Yeh C.M."/>
            <person name="Luo Y.B."/>
            <person name="Tsai W.C."/>
            <person name="Van de Peer Y."/>
            <person name="Liu Z.J."/>
        </authorList>
    </citation>
    <scope>NUCLEOTIDE SEQUENCE [LARGE SCALE GENOMIC DNA]</scope>
    <source>
        <tissue evidence="2">The whole plant</tissue>
    </source>
</reference>
<evidence type="ECO:0000313" key="2">
    <source>
        <dbReference type="EMBL" id="PKU76072.1"/>
    </source>
</evidence>